<name>A0ABD7WRY8_PRIAR</name>
<dbReference type="EMBL" id="CP118718">
    <property type="protein sequence ID" value="WEA42970.1"/>
    <property type="molecule type" value="Genomic_DNA"/>
</dbReference>
<proteinExistence type="predicted"/>
<gene>
    <name evidence="2" type="ORF">PWO00_19355</name>
</gene>
<sequence>MSILNIFEFLATTFISVLIFIISDIYGIKYEVDYSLWLTFLEGADK</sequence>
<dbReference type="AlphaFoldDB" id="A0ABD7WRY8"/>
<evidence type="ECO:0000256" key="1">
    <source>
        <dbReference type="SAM" id="Phobius"/>
    </source>
</evidence>
<protein>
    <submittedName>
        <fullName evidence="2">Uncharacterized protein</fullName>
    </submittedName>
</protein>
<organism evidence="2 3">
    <name type="scientific">Priestia aryabhattai</name>
    <name type="common">Bacillus aryabhattai</name>
    <dbReference type="NCBI Taxonomy" id="412384"/>
    <lineage>
        <taxon>Bacteria</taxon>
        <taxon>Bacillati</taxon>
        <taxon>Bacillota</taxon>
        <taxon>Bacilli</taxon>
        <taxon>Bacillales</taxon>
        <taxon>Bacillaceae</taxon>
        <taxon>Priestia</taxon>
    </lineage>
</organism>
<keyword evidence="1" id="KW-0472">Membrane</keyword>
<reference evidence="2 3" key="1">
    <citation type="submission" date="2023-02" db="EMBL/GenBank/DDBJ databases">
        <title>Complete genome sequence of Priestia aryabhattai G5MAi6, a methanol-tolerant strain isolated from tap water in Hong Kong.</title>
        <authorList>
            <person name="Leung K.M."/>
            <person name="Lai G.K.K."/>
            <person name="Griffin S.D.J."/>
        </authorList>
    </citation>
    <scope>NUCLEOTIDE SEQUENCE [LARGE SCALE GENOMIC DNA]</scope>
    <source>
        <strain evidence="2 3">G5MAi6</strain>
    </source>
</reference>
<feature type="transmembrane region" description="Helical" evidence="1">
    <location>
        <begin position="6"/>
        <end position="28"/>
    </location>
</feature>
<dbReference type="Proteomes" id="UP001220217">
    <property type="component" value="Chromosome"/>
</dbReference>
<keyword evidence="1" id="KW-1133">Transmembrane helix</keyword>
<evidence type="ECO:0000313" key="3">
    <source>
        <dbReference type="Proteomes" id="UP001220217"/>
    </source>
</evidence>
<keyword evidence="1" id="KW-0812">Transmembrane</keyword>
<dbReference type="RefSeq" id="WP_161968324.1">
    <property type="nucleotide sequence ID" value="NZ_CP118718.1"/>
</dbReference>
<evidence type="ECO:0000313" key="2">
    <source>
        <dbReference type="EMBL" id="WEA42970.1"/>
    </source>
</evidence>
<accession>A0ABD7WRY8</accession>